<reference evidence="8 9" key="1">
    <citation type="journal article" date="2014" name="BMC Genomics">
        <title>Genome based analysis of type-I polyketide synthase and nonribosomal peptide synthetase gene clusters in seven strains of five representative Nocardia species.</title>
        <authorList>
            <person name="Komaki H."/>
            <person name="Ichikawa N."/>
            <person name="Hosoyama A."/>
            <person name="Takahashi-Nakaguchi A."/>
            <person name="Matsuzawa T."/>
            <person name="Suzuki K."/>
            <person name="Fujita N."/>
            <person name="Gonoi T."/>
        </authorList>
    </citation>
    <scope>NUCLEOTIDE SEQUENCE [LARGE SCALE GENOMIC DNA]</scope>
    <source>
        <strain evidence="8 9">NBRC 15531</strain>
    </source>
</reference>
<evidence type="ECO:0000256" key="2">
    <source>
        <dbReference type="ARBA" id="ARBA00023015"/>
    </source>
</evidence>
<organism evidence="8 9">
    <name type="scientific">Nocardia asteroides NBRC 15531</name>
    <dbReference type="NCBI Taxonomy" id="1110697"/>
    <lineage>
        <taxon>Bacteria</taxon>
        <taxon>Bacillati</taxon>
        <taxon>Actinomycetota</taxon>
        <taxon>Actinomycetes</taxon>
        <taxon>Mycobacteriales</taxon>
        <taxon>Nocardiaceae</taxon>
        <taxon>Nocardia</taxon>
    </lineage>
</organism>
<evidence type="ECO:0000256" key="3">
    <source>
        <dbReference type="ARBA" id="ARBA00023125"/>
    </source>
</evidence>
<protein>
    <recommendedName>
        <fullName evidence="7">HTH lysR-type domain-containing protein</fullName>
    </recommendedName>
</protein>
<dbReference type="InterPro" id="IPR036390">
    <property type="entry name" value="WH_DNA-bd_sf"/>
</dbReference>
<dbReference type="Pfam" id="PF03466">
    <property type="entry name" value="LysR_substrate"/>
    <property type="match status" value="1"/>
</dbReference>
<accession>U5E9W9</accession>
<evidence type="ECO:0000313" key="8">
    <source>
        <dbReference type="EMBL" id="GAD81969.1"/>
    </source>
</evidence>
<evidence type="ECO:0000256" key="1">
    <source>
        <dbReference type="ARBA" id="ARBA00009437"/>
    </source>
</evidence>
<dbReference type="GO" id="GO:0003700">
    <property type="term" value="F:DNA-binding transcription factor activity"/>
    <property type="evidence" value="ECO:0007669"/>
    <property type="project" value="InterPro"/>
</dbReference>
<feature type="compositionally biased region" description="Basic residues" evidence="6">
    <location>
        <begin position="289"/>
        <end position="299"/>
    </location>
</feature>
<dbReference type="Proteomes" id="UP000017048">
    <property type="component" value="Unassembled WGS sequence"/>
</dbReference>
<dbReference type="GeneID" id="91518761"/>
<keyword evidence="9" id="KW-1185">Reference proteome</keyword>
<evidence type="ECO:0000259" key="7">
    <source>
        <dbReference type="PROSITE" id="PS50931"/>
    </source>
</evidence>
<dbReference type="PANTHER" id="PTHR30346">
    <property type="entry name" value="TRANSCRIPTIONAL DUAL REGULATOR HCAR-RELATED"/>
    <property type="match status" value="1"/>
</dbReference>
<feature type="region of interest" description="Disordered" evidence="6">
    <location>
        <begin position="271"/>
        <end position="318"/>
    </location>
</feature>
<feature type="domain" description="HTH lysR-type" evidence="7">
    <location>
        <begin position="12"/>
        <end position="69"/>
    </location>
</feature>
<dbReference type="Gene3D" id="3.40.190.10">
    <property type="entry name" value="Periplasmic binding protein-like II"/>
    <property type="match status" value="4"/>
</dbReference>
<dbReference type="PANTHER" id="PTHR30346:SF0">
    <property type="entry name" value="HCA OPERON TRANSCRIPTIONAL ACTIVATOR HCAR"/>
    <property type="match status" value="1"/>
</dbReference>
<keyword evidence="4" id="KW-0010">Activator</keyword>
<evidence type="ECO:0000256" key="6">
    <source>
        <dbReference type="SAM" id="MobiDB-lite"/>
    </source>
</evidence>
<gene>
    <name evidence="8" type="ORF">NCAST_05_04060</name>
</gene>
<dbReference type="CDD" id="cd08414">
    <property type="entry name" value="PBP2_LTTR_aromatics_like"/>
    <property type="match status" value="1"/>
</dbReference>
<dbReference type="STRING" id="1824.SAMN05444423_106265"/>
<dbReference type="GO" id="GO:0032993">
    <property type="term" value="C:protein-DNA complex"/>
    <property type="evidence" value="ECO:0007669"/>
    <property type="project" value="TreeGrafter"/>
</dbReference>
<dbReference type="AlphaFoldDB" id="U5E9W9"/>
<dbReference type="InterPro" id="IPR005119">
    <property type="entry name" value="LysR_subst-bd"/>
</dbReference>
<comment type="similarity">
    <text evidence="1">Belongs to the LysR transcriptional regulatory family.</text>
</comment>
<comment type="caution">
    <text evidence="8">The sequence shown here is derived from an EMBL/GenBank/DDBJ whole genome shotgun (WGS) entry which is preliminary data.</text>
</comment>
<dbReference type="InterPro" id="IPR000847">
    <property type="entry name" value="LysR_HTH_N"/>
</dbReference>
<evidence type="ECO:0000313" key="9">
    <source>
        <dbReference type="Proteomes" id="UP000017048"/>
    </source>
</evidence>
<proteinExistence type="inferred from homology"/>
<dbReference type="SUPFAM" id="SSF46785">
    <property type="entry name" value="Winged helix' DNA-binding domain"/>
    <property type="match status" value="1"/>
</dbReference>
<feature type="compositionally biased region" description="Basic residues" evidence="6">
    <location>
        <begin position="307"/>
        <end position="318"/>
    </location>
</feature>
<dbReference type="PROSITE" id="PS50931">
    <property type="entry name" value="HTH_LYSR"/>
    <property type="match status" value="1"/>
</dbReference>
<dbReference type="Pfam" id="PF00126">
    <property type="entry name" value="HTH_1"/>
    <property type="match status" value="1"/>
</dbReference>
<sequence length="318" mass="34260">MSDFDVTAADTIDLARLRRFVAVAEELHFARAAKGLRISRQSLSATVIELEQELGTRVFVPGASPTQLTDDGTALLHHARMLISAAEQAEREQKPAEPASLRVGFVPGVTVSKWARIWGDRLPDHPLEVVGIAQGEQESALREGRVDLCFVRLPIDRSATNAIPLWQETPVAVVQKDDALSLLDTISPADLSEERIQDGSDLDAAADTLALVAAVGGATVLPQSIARLHHRRDLVYRPISDTAFTEIALAWPAGSDSPLLEEFVGIVRGRSANSSRGAVEPARQAPAKPARKAPAKKAAPKQQARQGKSRKPGARRGR</sequence>
<dbReference type="eggNOG" id="COG0583">
    <property type="taxonomic scope" value="Bacteria"/>
</dbReference>
<evidence type="ECO:0000256" key="5">
    <source>
        <dbReference type="ARBA" id="ARBA00023163"/>
    </source>
</evidence>
<dbReference type="SUPFAM" id="SSF53850">
    <property type="entry name" value="Periplasmic binding protein-like II"/>
    <property type="match status" value="1"/>
</dbReference>
<keyword evidence="3" id="KW-0238">DNA-binding</keyword>
<dbReference type="InterPro" id="IPR036388">
    <property type="entry name" value="WH-like_DNA-bd_sf"/>
</dbReference>
<dbReference type="GO" id="GO:0003677">
    <property type="term" value="F:DNA binding"/>
    <property type="evidence" value="ECO:0007669"/>
    <property type="project" value="UniProtKB-KW"/>
</dbReference>
<dbReference type="OrthoDB" id="3388207at2"/>
<name>U5E9W9_NOCAS</name>
<dbReference type="EMBL" id="BAFO02000005">
    <property type="protein sequence ID" value="GAD81969.1"/>
    <property type="molecule type" value="Genomic_DNA"/>
</dbReference>
<evidence type="ECO:0000256" key="4">
    <source>
        <dbReference type="ARBA" id="ARBA00023159"/>
    </source>
</evidence>
<dbReference type="RefSeq" id="WP_019048174.1">
    <property type="nucleotide sequence ID" value="NZ_BAFO02000005.1"/>
</dbReference>
<keyword evidence="2" id="KW-0805">Transcription regulation</keyword>
<keyword evidence="5" id="KW-0804">Transcription</keyword>
<dbReference type="Gene3D" id="1.10.10.10">
    <property type="entry name" value="Winged helix-like DNA-binding domain superfamily/Winged helix DNA-binding domain"/>
    <property type="match status" value="1"/>
</dbReference>